<feature type="region of interest" description="Disordered" evidence="1">
    <location>
        <begin position="37"/>
        <end position="57"/>
    </location>
</feature>
<evidence type="ECO:0008006" key="4">
    <source>
        <dbReference type="Google" id="ProtNLM"/>
    </source>
</evidence>
<proteinExistence type="predicted"/>
<evidence type="ECO:0000256" key="1">
    <source>
        <dbReference type="SAM" id="MobiDB-lite"/>
    </source>
</evidence>
<keyword evidence="3" id="KW-1185">Reference proteome</keyword>
<accession>A0ABQ3MQB9</accession>
<gene>
    <name evidence="2" type="ORF">GCM10017774_77630</name>
</gene>
<protein>
    <recommendedName>
        <fullName evidence="4">Lipoprotein</fullName>
    </recommendedName>
</protein>
<sequence length="172" mass="18277">MLTRPRHVGCHRQSGAIPVRTPAVILAVLFATACSSSGDTPPETPSSNASAEPTPGLHDEWAGRFDILTKISGEPRCAGEKVRTKDCANYLTPIAQTAAALEGKIQESPDAALYVDTLAELKEMAFAREIYTELKCADGGGTLDACQREMLGIVGGIPVVLATLRTADLKRR</sequence>
<dbReference type="EMBL" id="BNAR01000018">
    <property type="protein sequence ID" value="GHH57683.1"/>
    <property type="molecule type" value="Genomic_DNA"/>
</dbReference>
<evidence type="ECO:0000313" key="3">
    <source>
        <dbReference type="Proteomes" id="UP000605568"/>
    </source>
</evidence>
<name>A0ABQ3MQB9_9PSEU</name>
<organism evidence="2 3">
    <name type="scientific">Lentzea cavernae</name>
    <dbReference type="NCBI Taxonomy" id="2020703"/>
    <lineage>
        <taxon>Bacteria</taxon>
        <taxon>Bacillati</taxon>
        <taxon>Actinomycetota</taxon>
        <taxon>Actinomycetes</taxon>
        <taxon>Pseudonocardiales</taxon>
        <taxon>Pseudonocardiaceae</taxon>
        <taxon>Lentzea</taxon>
    </lineage>
</organism>
<reference evidence="3" key="1">
    <citation type="journal article" date="2019" name="Int. J. Syst. Evol. Microbiol.">
        <title>The Global Catalogue of Microorganisms (GCM) 10K type strain sequencing project: providing services to taxonomists for standard genome sequencing and annotation.</title>
        <authorList>
            <consortium name="The Broad Institute Genomics Platform"/>
            <consortium name="The Broad Institute Genome Sequencing Center for Infectious Disease"/>
            <person name="Wu L."/>
            <person name="Ma J."/>
        </authorList>
    </citation>
    <scope>NUCLEOTIDE SEQUENCE [LARGE SCALE GENOMIC DNA]</scope>
    <source>
        <strain evidence="3">CGMCC 4.7367</strain>
    </source>
</reference>
<comment type="caution">
    <text evidence="2">The sequence shown here is derived from an EMBL/GenBank/DDBJ whole genome shotgun (WGS) entry which is preliminary data.</text>
</comment>
<dbReference type="Proteomes" id="UP000605568">
    <property type="component" value="Unassembled WGS sequence"/>
</dbReference>
<feature type="compositionally biased region" description="Polar residues" evidence="1">
    <location>
        <begin position="37"/>
        <end position="51"/>
    </location>
</feature>
<evidence type="ECO:0000313" key="2">
    <source>
        <dbReference type="EMBL" id="GHH57683.1"/>
    </source>
</evidence>
<dbReference type="PROSITE" id="PS51257">
    <property type="entry name" value="PROKAR_LIPOPROTEIN"/>
    <property type="match status" value="1"/>
</dbReference>